<proteinExistence type="inferred from homology"/>
<dbReference type="GO" id="GO:0005975">
    <property type="term" value="P:carbohydrate metabolic process"/>
    <property type="evidence" value="ECO:0007669"/>
    <property type="project" value="InterPro"/>
</dbReference>
<dbReference type="InterPro" id="IPR051801">
    <property type="entry name" value="GH28_Enzymes"/>
</dbReference>
<evidence type="ECO:0000256" key="5">
    <source>
        <dbReference type="SAM" id="SignalP"/>
    </source>
</evidence>
<name>A0A6I3XG60_9BURK</name>
<comment type="caution">
    <text evidence="6">The sequence shown here is derived from an EMBL/GenBank/DDBJ whole genome shotgun (WGS) entry which is preliminary data.</text>
</comment>
<keyword evidence="2 4" id="KW-0378">Hydrolase</keyword>
<feature type="chain" id="PRO_5026009967" evidence="5">
    <location>
        <begin position="20"/>
        <end position="463"/>
    </location>
</feature>
<evidence type="ECO:0000313" key="6">
    <source>
        <dbReference type="EMBL" id="MUI11718.1"/>
    </source>
</evidence>
<keyword evidence="3 4" id="KW-0326">Glycosidase</keyword>
<dbReference type="InterPro" id="IPR006626">
    <property type="entry name" value="PbH1"/>
</dbReference>
<comment type="similarity">
    <text evidence="1 4">Belongs to the glycosyl hydrolase 28 family.</text>
</comment>
<sequence>MQSTILAAALLLAAAHGFAADFNVRDYGGNGDGVTKNTAAIQKAIDAAAKEAGTVVFPAGTYLTGSVFVKSGVTLKLGKGVTLLGSRDIDDYPLMPTRIAGIEMTWPAALVNIYRQQNAAIVGEGTIDGDGKVFWDAYLALRKEYQPRGLRWASDYDARRPRLVQVFDSSDVKVGGGLLMRRAGFWTVHVCYSNDVTVDGLTIRNNEDGKGPSTDGIDIDSSRRVVVANADISVNDDALALKAGRDADGLRVNRPTEDVLIRDVIVRASKGGITFGSETSGGFRNIEAYNLTFDEHTPVGILFKSAHTRGGWGENLRLHDITMHGTPIVMRINMNWNPAYSYAAIPADAKDVPPHWRVMATPVPKDRGLAHFRDIKIWNIRATGAKSAFEVAGIAEAPLQRFHFDGIDIEAKSGGHIHEAQDWRFTNTKLRLPADAPVEVGEDSRVTGLPAGTFVVRNPARKG</sequence>
<gene>
    <name evidence="6" type="ORF">GJV26_04350</name>
</gene>
<feature type="signal peptide" evidence="5">
    <location>
        <begin position="1"/>
        <end position="19"/>
    </location>
</feature>
<dbReference type="EMBL" id="WNWM01000002">
    <property type="protein sequence ID" value="MUI11718.1"/>
    <property type="molecule type" value="Genomic_DNA"/>
</dbReference>
<keyword evidence="5" id="KW-0732">Signal</keyword>
<dbReference type="RefSeq" id="WP_155707755.1">
    <property type="nucleotide sequence ID" value="NZ_BMWU01000003.1"/>
</dbReference>
<dbReference type="PANTHER" id="PTHR31339:SF9">
    <property type="entry name" value="PLASMIN AND FIBRONECTIN-BINDING PROTEIN A"/>
    <property type="match status" value="1"/>
</dbReference>
<dbReference type="Proteomes" id="UP000431684">
    <property type="component" value="Unassembled WGS sequence"/>
</dbReference>
<keyword evidence="7" id="KW-1185">Reference proteome</keyword>
<dbReference type="PANTHER" id="PTHR31339">
    <property type="entry name" value="PECTIN LYASE-RELATED"/>
    <property type="match status" value="1"/>
</dbReference>
<dbReference type="AlphaFoldDB" id="A0A6I3XG60"/>
<dbReference type="InterPro" id="IPR011050">
    <property type="entry name" value="Pectin_lyase_fold/virulence"/>
</dbReference>
<dbReference type="GO" id="GO:0004650">
    <property type="term" value="F:polygalacturonase activity"/>
    <property type="evidence" value="ECO:0007669"/>
    <property type="project" value="InterPro"/>
</dbReference>
<evidence type="ECO:0000313" key="7">
    <source>
        <dbReference type="Proteomes" id="UP000431684"/>
    </source>
</evidence>
<dbReference type="Gene3D" id="2.160.20.10">
    <property type="entry name" value="Single-stranded right-handed beta-helix, Pectin lyase-like"/>
    <property type="match status" value="1"/>
</dbReference>
<dbReference type="SMART" id="SM00710">
    <property type="entry name" value="PbH1"/>
    <property type="match status" value="3"/>
</dbReference>
<dbReference type="Pfam" id="PF00295">
    <property type="entry name" value="Glyco_hydro_28"/>
    <property type="match status" value="1"/>
</dbReference>
<accession>A0A6I3XG60</accession>
<protein>
    <submittedName>
        <fullName evidence="6">Glycoside hydrolase family 28 protein</fullName>
    </submittedName>
</protein>
<reference evidence="6 7" key="1">
    <citation type="submission" date="2019-11" db="EMBL/GenBank/DDBJ databases">
        <title>Draft Genome Sequences of Six Type Strains of the Genus Massilia.</title>
        <authorList>
            <person name="Miess H."/>
            <person name="Frediansyah A."/>
            <person name="Goeker M."/>
            <person name="Gross H."/>
        </authorList>
    </citation>
    <scope>NUCLEOTIDE SEQUENCE [LARGE SCALE GENOMIC DNA]</scope>
    <source>
        <strain evidence="6 7">DSM 17513</strain>
    </source>
</reference>
<dbReference type="InterPro" id="IPR012334">
    <property type="entry name" value="Pectin_lyas_fold"/>
</dbReference>
<evidence type="ECO:0000256" key="2">
    <source>
        <dbReference type="ARBA" id="ARBA00022801"/>
    </source>
</evidence>
<evidence type="ECO:0000256" key="4">
    <source>
        <dbReference type="RuleBase" id="RU361169"/>
    </source>
</evidence>
<organism evidence="6 7">
    <name type="scientific">Pseudoduganella dura</name>
    <dbReference type="NCBI Taxonomy" id="321982"/>
    <lineage>
        <taxon>Bacteria</taxon>
        <taxon>Pseudomonadati</taxon>
        <taxon>Pseudomonadota</taxon>
        <taxon>Betaproteobacteria</taxon>
        <taxon>Burkholderiales</taxon>
        <taxon>Oxalobacteraceae</taxon>
        <taxon>Telluria group</taxon>
        <taxon>Pseudoduganella</taxon>
    </lineage>
</organism>
<dbReference type="InterPro" id="IPR000743">
    <property type="entry name" value="Glyco_hydro_28"/>
</dbReference>
<evidence type="ECO:0000256" key="1">
    <source>
        <dbReference type="ARBA" id="ARBA00008834"/>
    </source>
</evidence>
<dbReference type="OrthoDB" id="9795222at2"/>
<dbReference type="SUPFAM" id="SSF51126">
    <property type="entry name" value="Pectin lyase-like"/>
    <property type="match status" value="1"/>
</dbReference>
<evidence type="ECO:0000256" key="3">
    <source>
        <dbReference type="ARBA" id="ARBA00023295"/>
    </source>
</evidence>